<dbReference type="SUPFAM" id="SSF158568">
    <property type="entry name" value="AF1862-like"/>
    <property type="match status" value="1"/>
</dbReference>
<proteinExistence type="inferred from homology"/>
<dbReference type="GO" id="GO:0005737">
    <property type="term" value="C:cytoplasm"/>
    <property type="evidence" value="ECO:0007669"/>
    <property type="project" value="UniProtKB-SubCell"/>
</dbReference>
<comment type="subcellular location">
    <subcellularLocation>
        <location evidence="1">Cytoplasm</location>
    </subcellularLocation>
</comment>
<dbReference type="Gene3D" id="1.10.520.30">
    <property type="entry name" value="AF1862-like domain"/>
    <property type="match status" value="1"/>
</dbReference>
<evidence type="ECO:0000313" key="6">
    <source>
        <dbReference type="EMBL" id="QEK78780.1"/>
    </source>
</evidence>
<dbReference type="AlphaFoldDB" id="A0A5C0XVG0"/>
<evidence type="ECO:0000256" key="3">
    <source>
        <dbReference type="ARBA" id="ARBA00022490"/>
    </source>
</evidence>
<name>A0A5C0XVG0_PYRFU</name>
<keyword evidence="4" id="KW-0051">Antiviral defense</keyword>
<accession>A0A5C0XVG0</accession>
<sequence>MEVHMLSKDNKKSIRKTLEQRRGEYAYYVIKEVADLNDKQLEEKYASLVKKAPVMILSNGLLQTLAFLLAKAETSPEKANQILSRVNEYPPRFIEKLGNDKDEHLLLYLHIVYWLRENVDRNIDVKTLLSQDYSKVLWATKEAIALLNWMRRFAVAMLKEEGKENEGSS</sequence>
<dbReference type="GO" id="GO:0051607">
    <property type="term" value="P:defense response to virus"/>
    <property type="evidence" value="ECO:0007669"/>
    <property type="project" value="UniProtKB-KW"/>
</dbReference>
<comment type="similarity">
    <text evidence="2">Belongs to the CRISPR system Cmr5 family.</text>
</comment>
<evidence type="ECO:0000256" key="4">
    <source>
        <dbReference type="ARBA" id="ARBA00023118"/>
    </source>
</evidence>
<dbReference type="EMBL" id="CP023154">
    <property type="protein sequence ID" value="QEK78780.1"/>
    <property type="molecule type" value="Genomic_DNA"/>
</dbReference>
<dbReference type="Pfam" id="PF09701">
    <property type="entry name" value="Cas_Cmr5"/>
    <property type="match status" value="1"/>
</dbReference>
<dbReference type="OrthoDB" id="134220at2157"/>
<dbReference type="CDD" id="cd09654">
    <property type="entry name" value="Cmr5_III-B"/>
    <property type="match status" value="1"/>
</dbReference>
<evidence type="ECO:0000256" key="5">
    <source>
        <dbReference type="ARBA" id="ARBA00030001"/>
    </source>
</evidence>
<dbReference type="InterPro" id="IPR023101">
    <property type="entry name" value="AF1862-like_dom_sf"/>
</dbReference>
<reference evidence="6 7" key="1">
    <citation type="submission" date="2017-08" db="EMBL/GenBank/DDBJ databases">
        <title>Resequencing and Reannotation of the genome of Pyrococcus furiosus type strain DSM3638.</title>
        <authorList>
            <person name="Reichelt R.M."/>
            <person name="Bunk B."/>
        </authorList>
    </citation>
    <scope>NUCLEOTIDE SEQUENCE [LARGE SCALE GENOMIC DNA]</scope>
    <source>
        <strain evidence="6 7">DSM 3638</strain>
    </source>
</reference>
<dbReference type="GeneID" id="41712934"/>
<protein>
    <recommendedName>
        <fullName evidence="5">CRISPR type III-B/RAMP module-associated protein Cmr5</fullName>
    </recommendedName>
</protein>
<dbReference type="NCBIfam" id="TIGR01881">
    <property type="entry name" value="cas_Cmr5"/>
    <property type="match status" value="1"/>
</dbReference>
<dbReference type="RefSeq" id="WP_011012265.1">
    <property type="nucleotide sequence ID" value="NC_003413.1"/>
</dbReference>
<keyword evidence="3" id="KW-0963">Cytoplasm</keyword>
<dbReference type="Proteomes" id="UP000324354">
    <property type="component" value="Chromosome"/>
</dbReference>
<dbReference type="InterPro" id="IPR010160">
    <property type="entry name" value="CRISPR-assoc_prot_Cmr5"/>
</dbReference>
<dbReference type="KEGG" id="pfu:PF1125"/>
<organism evidence="6 7">
    <name type="scientific">Pyrococcus furiosus (strain ATCC 43587 / DSM 3638 / JCM 8422 / Vc1)</name>
    <dbReference type="NCBI Taxonomy" id="186497"/>
    <lineage>
        <taxon>Archaea</taxon>
        <taxon>Methanobacteriati</taxon>
        <taxon>Methanobacteriota</taxon>
        <taxon>Thermococci</taxon>
        <taxon>Thermococcales</taxon>
        <taxon>Thermococcaceae</taxon>
        <taxon>Pyrococcus</taxon>
    </lineage>
</organism>
<evidence type="ECO:0000313" key="7">
    <source>
        <dbReference type="Proteomes" id="UP000324354"/>
    </source>
</evidence>
<gene>
    <name evidence="6" type="primary">cmr5</name>
    <name evidence="6" type="ORF">PFDSM3638_05640</name>
</gene>
<dbReference type="GeneID" id="13301729"/>
<dbReference type="SMR" id="A0A5C0XVG0"/>
<evidence type="ECO:0000256" key="2">
    <source>
        <dbReference type="ARBA" id="ARBA00006161"/>
    </source>
</evidence>
<evidence type="ECO:0000256" key="1">
    <source>
        <dbReference type="ARBA" id="ARBA00004496"/>
    </source>
</evidence>